<dbReference type="Proteomes" id="UP000244929">
    <property type="component" value="Chromosome"/>
</dbReference>
<dbReference type="InterPro" id="IPR050902">
    <property type="entry name" value="ABC_Transporter_SBP"/>
</dbReference>
<feature type="signal peptide" evidence="1">
    <location>
        <begin position="1"/>
        <end position="16"/>
    </location>
</feature>
<organism evidence="3 4">
    <name type="scientific">Flavobacterium album</name>
    <dbReference type="NCBI Taxonomy" id="2175091"/>
    <lineage>
        <taxon>Bacteria</taxon>
        <taxon>Pseudomonadati</taxon>
        <taxon>Bacteroidota</taxon>
        <taxon>Flavobacteriia</taxon>
        <taxon>Flavobacteriales</taxon>
        <taxon>Flavobacteriaceae</taxon>
        <taxon>Flavobacterium</taxon>
    </lineage>
</organism>
<feature type="domain" description="Fe/B12 periplasmic-binding" evidence="2">
    <location>
        <begin position="93"/>
        <end position="365"/>
    </location>
</feature>
<feature type="chain" id="PRO_5015764777" evidence="1">
    <location>
        <begin position="17"/>
        <end position="378"/>
    </location>
</feature>
<gene>
    <name evidence="3" type="ORF">HYN59_17055</name>
</gene>
<reference evidence="3 4" key="1">
    <citation type="submission" date="2018-04" db="EMBL/GenBank/DDBJ databases">
        <title>Genome sequencing of Flavobacterium sp. HYN0059.</title>
        <authorList>
            <person name="Yi H."/>
            <person name="Baek C."/>
        </authorList>
    </citation>
    <scope>NUCLEOTIDE SEQUENCE [LARGE SCALE GENOMIC DNA]</scope>
    <source>
        <strain evidence="3 4">HYN0059</strain>
    </source>
</reference>
<dbReference type="Gene3D" id="3.40.50.1980">
    <property type="entry name" value="Nitrogenase molybdenum iron protein domain"/>
    <property type="match status" value="2"/>
</dbReference>
<dbReference type="PROSITE" id="PS51257">
    <property type="entry name" value="PROKAR_LIPOPROTEIN"/>
    <property type="match status" value="1"/>
</dbReference>
<evidence type="ECO:0000259" key="2">
    <source>
        <dbReference type="PROSITE" id="PS50983"/>
    </source>
</evidence>
<evidence type="ECO:0000313" key="3">
    <source>
        <dbReference type="EMBL" id="AWH86709.1"/>
    </source>
</evidence>
<dbReference type="GO" id="GO:0071281">
    <property type="term" value="P:cellular response to iron ion"/>
    <property type="evidence" value="ECO:0007669"/>
    <property type="project" value="TreeGrafter"/>
</dbReference>
<dbReference type="PANTHER" id="PTHR30535:SF34">
    <property type="entry name" value="MOLYBDATE-BINDING PROTEIN MOLA"/>
    <property type="match status" value="1"/>
</dbReference>
<dbReference type="CDD" id="cd01141">
    <property type="entry name" value="TroA_d"/>
    <property type="match status" value="1"/>
</dbReference>
<keyword evidence="4" id="KW-1185">Reference proteome</keyword>
<dbReference type="InterPro" id="IPR002491">
    <property type="entry name" value="ABC_transptr_periplasmic_BD"/>
</dbReference>
<proteinExistence type="predicted"/>
<dbReference type="PANTHER" id="PTHR30535">
    <property type="entry name" value="VITAMIN B12-BINDING PROTEIN"/>
    <property type="match status" value="1"/>
</dbReference>
<dbReference type="EMBL" id="CP029186">
    <property type="protein sequence ID" value="AWH86709.1"/>
    <property type="molecule type" value="Genomic_DNA"/>
</dbReference>
<evidence type="ECO:0000313" key="4">
    <source>
        <dbReference type="Proteomes" id="UP000244929"/>
    </source>
</evidence>
<sequence>MKKLFCIVFLTALALAGCKKENQVIKHASTIVDNSVKHAKGLEIYRYQGYTVVKVTNPWPDATDTFTYVMQKKNTVLPDSLKNYTVIQVPLKTVVVTSTTHIPSLEMLGVENTLIGFPGIDFISSEKTRARIDSGKVKEAGQNESLNTEVMLDLNPDALVGFSISSHNKTMDNLQQSGMKILYNGDWTEQSPLGKAEWIKFFGALYGLEDKADELFANIEKEYNAAQELAKKVTVKPTVLCGAIYNNQWLMPQGGSWASLFLKDAGASYLWADSDGTGSLSLSFETVLDKAENADFWIGPSQYTSLKEMTDANPHYAQFKAFKNKQVYSFGNKKGATGGLIYYELAPNRPDLVLKDLVHILHPELLPNHKLQFFERLK</sequence>
<dbReference type="SUPFAM" id="SSF53807">
    <property type="entry name" value="Helical backbone' metal receptor"/>
    <property type="match status" value="1"/>
</dbReference>
<dbReference type="OrthoDB" id="9812528at2"/>
<dbReference type="AlphaFoldDB" id="A0A2S1R2B0"/>
<name>A0A2S1R2B0_9FLAO</name>
<dbReference type="RefSeq" id="WP_108779431.1">
    <property type="nucleotide sequence ID" value="NZ_CP029186.1"/>
</dbReference>
<dbReference type="KEGG" id="falb:HYN59_17055"/>
<keyword evidence="1" id="KW-0732">Signal</keyword>
<protein>
    <submittedName>
        <fullName evidence="3">ABC transporter substrate-binding protein</fullName>
    </submittedName>
</protein>
<dbReference type="PROSITE" id="PS50983">
    <property type="entry name" value="FE_B12_PBP"/>
    <property type="match status" value="1"/>
</dbReference>
<accession>A0A2S1R2B0</accession>
<dbReference type="Pfam" id="PF01497">
    <property type="entry name" value="Peripla_BP_2"/>
    <property type="match status" value="1"/>
</dbReference>
<evidence type="ECO:0000256" key="1">
    <source>
        <dbReference type="SAM" id="SignalP"/>
    </source>
</evidence>